<sequence length="177" mass="19463">MGKGFSPRGCAGVKKFLAFRTLNPQPSVWNAILHRFTHKLKCKNYGWTLVQSATLGWSRVEAICQAQPSPPFMCQRESMCTEYVHVFGPCRQDRDIPNKRGIPTIPPDYVTGLSDRDPALPRGLLCTSHSPLGHAELGLGSQEPQGPYVALGERRGTGRGPSRRPQKEVPEGGPSRS</sequence>
<proteinExistence type="predicted"/>
<accession>A0AAV2IVK5</accession>
<organism evidence="2 3">
    <name type="scientific">Knipowitschia caucasica</name>
    <name type="common">Caucasian dwarf goby</name>
    <name type="synonym">Pomatoschistus caucasicus</name>
    <dbReference type="NCBI Taxonomy" id="637954"/>
    <lineage>
        <taxon>Eukaryota</taxon>
        <taxon>Metazoa</taxon>
        <taxon>Chordata</taxon>
        <taxon>Craniata</taxon>
        <taxon>Vertebrata</taxon>
        <taxon>Euteleostomi</taxon>
        <taxon>Actinopterygii</taxon>
        <taxon>Neopterygii</taxon>
        <taxon>Teleostei</taxon>
        <taxon>Neoteleostei</taxon>
        <taxon>Acanthomorphata</taxon>
        <taxon>Gobiaria</taxon>
        <taxon>Gobiiformes</taxon>
        <taxon>Gobioidei</taxon>
        <taxon>Gobiidae</taxon>
        <taxon>Gobiinae</taxon>
        <taxon>Knipowitschia</taxon>
    </lineage>
</organism>
<reference evidence="2 3" key="1">
    <citation type="submission" date="2024-04" db="EMBL/GenBank/DDBJ databases">
        <authorList>
            <person name="Waldvogel A.-M."/>
            <person name="Schoenle A."/>
        </authorList>
    </citation>
    <scope>NUCLEOTIDE SEQUENCE [LARGE SCALE GENOMIC DNA]</scope>
</reference>
<dbReference type="AlphaFoldDB" id="A0AAV2IVK5"/>
<feature type="region of interest" description="Disordered" evidence="1">
    <location>
        <begin position="135"/>
        <end position="177"/>
    </location>
</feature>
<evidence type="ECO:0000313" key="3">
    <source>
        <dbReference type="Proteomes" id="UP001497482"/>
    </source>
</evidence>
<name>A0AAV2IVK5_KNICA</name>
<keyword evidence="3" id="KW-1185">Reference proteome</keyword>
<dbReference type="Proteomes" id="UP001497482">
    <property type="component" value="Chromosome 1"/>
</dbReference>
<evidence type="ECO:0000256" key="1">
    <source>
        <dbReference type="SAM" id="MobiDB-lite"/>
    </source>
</evidence>
<gene>
    <name evidence="2" type="ORF">KC01_LOCUS1778</name>
</gene>
<dbReference type="EMBL" id="OZ035823">
    <property type="protein sequence ID" value="CAL1569323.1"/>
    <property type="molecule type" value="Genomic_DNA"/>
</dbReference>
<evidence type="ECO:0000313" key="2">
    <source>
        <dbReference type="EMBL" id="CAL1569323.1"/>
    </source>
</evidence>
<protein>
    <submittedName>
        <fullName evidence="2">Uncharacterized protein</fullName>
    </submittedName>
</protein>